<evidence type="ECO:0000313" key="3">
    <source>
        <dbReference type="EMBL" id="EFG27241.1"/>
    </source>
</evidence>
<dbReference type="Proteomes" id="UP000005777">
    <property type="component" value="Unassembled WGS sequence"/>
</dbReference>
<feature type="region of interest" description="Disordered" evidence="1">
    <location>
        <begin position="230"/>
        <end position="261"/>
    </location>
</feature>
<dbReference type="EMBL" id="ADCX01000004">
    <property type="protein sequence ID" value="EFG27241.1"/>
    <property type="molecule type" value="Genomic_DNA"/>
</dbReference>
<protein>
    <submittedName>
        <fullName evidence="3">Uncharacterized protein</fullName>
    </submittedName>
</protein>
<evidence type="ECO:0000313" key="4">
    <source>
        <dbReference type="Proteomes" id="UP000005777"/>
    </source>
</evidence>
<evidence type="ECO:0000256" key="2">
    <source>
        <dbReference type="SAM" id="Phobius"/>
    </source>
</evidence>
<keyword evidence="2" id="KW-0472">Membrane</keyword>
<organism evidence="3 4">
    <name type="scientific">Scardovia inopinata F0304</name>
    <dbReference type="NCBI Taxonomy" id="641146"/>
    <lineage>
        <taxon>Bacteria</taxon>
        <taxon>Bacillati</taxon>
        <taxon>Actinomycetota</taxon>
        <taxon>Actinomycetes</taxon>
        <taxon>Bifidobacteriales</taxon>
        <taxon>Bifidobacteriaceae</taxon>
        <taxon>Scardovia</taxon>
    </lineage>
</organism>
<accession>W5IJQ1</accession>
<proteinExistence type="predicted"/>
<feature type="region of interest" description="Disordered" evidence="1">
    <location>
        <begin position="131"/>
        <end position="156"/>
    </location>
</feature>
<dbReference type="HOGENOM" id="CLU_1123888_0_0_11"/>
<dbReference type="AlphaFoldDB" id="W5IJQ1"/>
<dbReference type="RefSeq" id="WP_006293250.1">
    <property type="nucleotide sequence ID" value="NZ_GG770225.1"/>
</dbReference>
<keyword evidence="4" id="KW-1185">Reference proteome</keyword>
<name>W5IJQ1_SCAIO</name>
<comment type="caution">
    <text evidence="3">The sequence shown here is derived from an EMBL/GenBank/DDBJ whole genome shotgun (WGS) entry which is preliminary data.</text>
</comment>
<dbReference type="eggNOG" id="ENOG5032224">
    <property type="taxonomic scope" value="Bacteria"/>
</dbReference>
<feature type="transmembrane region" description="Helical" evidence="2">
    <location>
        <begin position="28"/>
        <end position="48"/>
    </location>
</feature>
<keyword evidence="2" id="KW-0812">Transmembrane</keyword>
<reference evidence="3 4" key="1">
    <citation type="submission" date="2012-01" db="EMBL/GenBank/DDBJ databases">
        <title>The Genome Sequence of Scardovia inopinata F0304.</title>
        <authorList>
            <consortium name="The Broad Institute Genome Sequencing Platform"/>
            <person name="Ward D."/>
            <person name="Earl A."/>
            <person name="Feldgarden M."/>
            <person name="Gevers D."/>
            <person name="Young S."/>
            <person name="Zeng Q."/>
            <person name="Koehrsen M."/>
            <person name="Alvarado L."/>
            <person name="Berlin A.M."/>
            <person name="Borenstein D."/>
            <person name="Chapman S.B."/>
            <person name="Chen Z."/>
            <person name="Engels R."/>
            <person name="Freedman E."/>
            <person name="Gellesch M."/>
            <person name="Goldberg J."/>
            <person name="Griggs A."/>
            <person name="Gujja S."/>
            <person name="Heilman E.R."/>
            <person name="Heiman D.I."/>
            <person name="Hepburn T.A."/>
            <person name="Howarth C."/>
            <person name="Jen D."/>
            <person name="Larson L."/>
            <person name="Mehta T."/>
            <person name="Park D."/>
            <person name="Pearson M."/>
            <person name="Richards J."/>
            <person name="Roberts A."/>
            <person name="Saif S."/>
            <person name="Shea T.D."/>
            <person name="Shenoy N."/>
            <person name="Sisk P."/>
            <person name="Stolte C."/>
            <person name="Sykes S.N."/>
            <person name="Walk T."/>
            <person name="White J."/>
            <person name="Yandava C."/>
            <person name="Izard J."/>
            <person name="Baranova O.V."/>
            <person name="Blanton J.M."/>
            <person name="Tanner A.C."/>
            <person name="Dewhirst F."/>
            <person name="Haas B."/>
            <person name="Nusbaum C."/>
            <person name="Birren B."/>
        </authorList>
    </citation>
    <scope>NUCLEOTIDE SEQUENCE [LARGE SCALE GENOMIC DNA]</scope>
    <source>
        <strain evidence="3 4">F0304</strain>
    </source>
</reference>
<keyword evidence="2" id="KW-1133">Transmembrane helix</keyword>
<evidence type="ECO:0000256" key="1">
    <source>
        <dbReference type="SAM" id="MobiDB-lite"/>
    </source>
</evidence>
<gene>
    <name evidence="3" type="ORF">HMPREF9020_00880</name>
</gene>
<sequence length="288" mass="31335">MQTLSVEQQKADWGRELRLSGSRTTRRFCWNFLQAALVILVSLSLLSACSLGMGKKSRAIGHSYDPGSQGYTQVDGMDETDIHISLIGACVAGSGSHPTSRTSQRVSQADPVMSALLRALKTTSARTVYSPLSCPDRGRGKAQDQSNFTAQEDEVDSALENHQTILVLHPQAAVEESAEALVSVKSMLEAARKHRTPVILVNTSRRQAEKWGLSPSSYAALWHIFLRASSQKPGQEPGQKPEKNLNQADRKKRSKAPGLAGKKTMEPLAVITTVVDDTPHATLMYSIV</sequence>